<dbReference type="EMBL" id="CP003879">
    <property type="protein sequence ID" value="AFU69036.1"/>
    <property type="molecule type" value="Genomic_DNA"/>
</dbReference>
<dbReference type="RefSeq" id="WP_015024612.1">
    <property type="nucleotide sequence ID" value="NC_018721.1"/>
</dbReference>
<feature type="signal peptide" evidence="1">
    <location>
        <begin position="1"/>
        <end position="25"/>
    </location>
</feature>
<reference evidence="2" key="1">
    <citation type="submission" date="2006-03" db="EMBL/GenBank/DDBJ databases">
        <authorList>
            <person name="Bowman J."/>
            <person name="Ferriera S."/>
            <person name="Johnson J."/>
            <person name="Kravitz S."/>
            <person name="Halpern A."/>
            <person name="Remington K."/>
            <person name="Beeson K."/>
            <person name="Tran B."/>
            <person name="Rogers Y.-H."/>
            <person name="Friedman R."/>
            <person name="Venter J.C."/>
        </authorList>
    </citation>
    <scope>NUCLEOTIDE SEQUENCE [LARGE SCALE GENOMIC DNA]</scope>
    <source>
        <strain evidence="2">ATCC 700755</strain>
    </source>
</reference>
<evidence type="ECO:0008006" key="4">
    <source>
        <dbReference type="Google" id="ProtNLM"/>
    </source>
</evidence>
<dbReference type="GO" id="GO:0015221">
    <property type="term" value="F:lipopolysaccharide transmembrane transporter activity"/>
    <property type="evidence" value="ECO:0007669"/>
    <property type="project" value="InterPro"/>
</dbReference>
<dbReference type="InterPro" id="IPR026265">
    <property type="entry name" value="LptC"/>
</dbReference>
<gene>
    <name evidence="2" type="ordered locus">P700755_002253</name>
</gene>
<keyword evidence="1" id="KW-0732">Signal</keyword>
<dbReference type="KEGG" id="ptq:P700755_002253"/>
<dbReference type="Proteomes" id="UP000008514">
    <property type="component" value="Chromosome"/>
</dbReference>
<reference evidence="2" key="2">
    <citation type="submission" date="2012-09" db="EMBL/GenBank/DDBJ databases">
        <title>The complete sequence of Psychroflexus torquis an extreme psychrophile from sea-ice that is stimulated by light.</title>
        <authorList>
            <person name="Feng S."/>
            <person name="Powell S.M."/>
            <person name="Bowman J.P."/>
        </authorList>
    </citation>
    <scope>NUCLEOTIDE SEQUENCE [LARGE SCALE GENOMIC DNA]</scope>
    <source>
        <strain evidence="2">ATCC 700755</strain>
    </source>
</reference>
<proteinExistence type="predicted"/>
<dbReference type="PROSITE" id="PS51257">
    <property type="entry name" value="PROKAR_LIPOPROTEIN"/>
    <property type="match status" value="1"/>
</dbReference>
<dbReference type="STRING" id="313595.P700755_002253"/>
<evidence type="ECO:0000313" key="3">
    <source>
        <dbReference type="Proteomes" id="UP000008514"/>
    </source>
</evidence>
<dbReference type="NCBIfam" id="TIGR04409">
    <property type="entry name" value="LptC_YrbK"/>
    <property type="match status" value="1"/>
</dbReference>
<evidence type="ECO:0000313" key="2">
    <source>
        <dbReference type="EMBL" id="AFU69036.1"/>
    </source>
</evidence>
<accession>K4IIX2</accession>
<protein>
    <recommendedName>
        <fullName evidence="4">LPS export ABC transporter periplasmic protein LptC</fullName>
    </recommendedName>
</protein>
<keyword evidence="3" id="KW-1185">Reference proteome</keyword>
<dbReference type="HOGENOM" id="CLU_098275_2_0_10"/>
<evidence type="ECO:0000256" key="1">
    <source>
        <dbReference type="SAM" id="SignalP"/>
    </source>
</evidence>
<dbReference type="OrthoDB" id="1427074at2"/>
<dbReference type="AlphaFoldDB" id="K4IIX2"/>
<feature type="chain" id="PRO_5003877541" description="LPS export ABC transporter periplasmic protein LptC" evidence="1">
    <location>
        <begin position="26"/>
        <end position="186"/>
    </location>
</feature>
<dbReference type="eggNOG" id="COG3117">
    <property type="taxonomic scope" value="Bacteria"/>
</dbReference>
<name>K4IIX2_PSYTT</name>
<sequence>MTKKKSLIYKSIAVCIFTAMLFACEGNLKDVKEMEKDFLEPQSKVYDLNLFYTDSGFVKANLRSPEMLDFSNREFPFREFPQGIELDFFEKDSSKNTVTSDYAIQYLETGLIDLRQNVSIVTSDSTIMRSPQLYWDQKREWLFTDYNYELQLSNGARNQGEGFDSDQKFNTFNSRTNTGIQYIQDQ</sequence>
<dbReference type="GO" id="GO:0005886">
    <property type="term" value="C:plasma membrane"/>
    <property type="evidence" value="ECO:0007669"/>
    <property type="project" value="InterPro"/>
</dbReference>
<organism evidence="2 3">
    <name type="scientific">Psychroflexus torquis (strain ATCC 700755 / CIP 106069 / ACAM 623)</name>
    <dbReference type="NCBI Taxonomy" id="313595"/>
    <lineage>
        <taxon>Bacteria</taxon>
        <taxon>Pseudomonadati</taxon>
        <taxon>Bacteroidota</taxon>
        <taxon>Flavobacteriia</taxon>
        <taxon>Flavobacteriales</taxon>
        <taxon>Flavobacteriaceae</taxon>
        <taxon>Psychroflexus</taxon>
    </lineage>
</organism>